<protein>
    <submittedName>
        <fullName evidence="3">MFS transporter</fullName>
    </submittedName>
</protein>
<keyword evidence="2" id="KW-0472">Membrane</keyword>
<evidence type="ECO:0000313" key="4">
    <source>
        <dbReference type="Proteomes" id="UP000288351"/>
    </source>
</evidence>
<evidence type="ECO:0000313" key="3">
    <source>
        <dbReference type="EMBL" id="GCB89749.1"/>
    </source>
</evidence>
<feature type="compositionally biased region" description="Basic and acidic residues" evidence="1">
    <location>
        <begin position="1"/>
        <end position="11"/>
    </location>
</feature>
<name>A0A401QWI3_STRNR</name>
<reference evidence="3 4" key="1">
    <citation type="journal article" date="2019" name="Microbiol. Resour. Announc.">
        <title>Draft Genome Sequence of the Most Traditional epsilon-Poly-l-Lysine Producer, Streptomyces albulus NBRC14147.</title>
        <authorList>
            <person name="Yamanaka K."/>
            <person name="Hamano Y."/>
        </authorList>
    </citation>
    <scope>NUCLEOTIDE SEQUENCE [LARGE SCALE GENOMIC DNA]</scope>
    <source>
        <strain evidence="3 4">NBRC 14147</strain>
    </source>
</reference>
<feature type="transmembrane region" description="Helical" evidence="2">
    <location>
        <begin position="81"/>
        <end position="100"/>
    </location>
</feature>
<dbReference type="AlphaFoldDB" id="A0A401QWI3"/>
<dbReference type="Proteomes" id="UP000288351">
    <property type="component" value="Unassembled WGS sequence"/>
</dbReference>
<keyword evidence="2" id="KW-1133">Transmembrane helix</keyword>
<keyword evidence="2" id="KW-0812">Transmembrane</keyword>
<feature type="transmembrane region" description="Helical" evidence="2">
    <location>
        <begin position="58"/>
        <end position="74"/>
    </location>
</feature>
<evidence type="ECO:0000256" key="1">
    <source>
        <dbReference type="SAM" id="MobiDB-lite"/>
    </source>
</evidence>
<feature type="region of interest" description="Disordered" evidence="1">
    <location>
        <begin position="1"/>
        <end position="23"/>
    </location>
</feature>
<sequence>MLARYMGEHPGNDGPAGPRRRARHLRRRHPRQAFCLHGTVISVDSVAGPVLGSALTEADLLLGLLLAALSLFRGRRFSGGLAAQIVLGLLSGAFFLRWTLFLQQRLGLSPFRAASGFVLFPLAENDGACPAGPPRARRT</sequence>
<evidence type="ECO:0000256" key="2">
    <source>
        <dbReference type="SAM" id="Phobius"/>
    </source>
</evidence>
<organism evidence="3 4">
    <name type="scientific">Streptomyces noursei</name>
    <name type="common">Streptomyces albulus</name>
    <dbReference type="NCBI Taxonomy" id="1971"/>
    <lineage>
        <taxon>Bacteria</taxon>
        <taxon>Bacillati</taxon>
        <taxon>Actinomycetota</taxon>
        <taxon>Actinomycetes</taxon>
        <taxon>Kitasatosporales</taxon>
        <taxon>Streptomycetaceae</taxon>
        <taxon>Streptomyces</taxon>
    </lineage>
</organism>
<dbReference type="SUPFAM" id="SSF103473">
    <property type="entry name" value="MFS general substrate transporter"/>
    <property type="match status" value="1"/>
</dbReference>
<comment type="caution">
    <text evidence="3">The sequence shown here is derived from an EMBL/GenBank/DDBJ whole genome shotgun (WGS) entry which is preliminary data.</text>
</comment>
<gene>
    <name evidence="3" type="ORF">SALB_02438</name>
</gene>
<proteinExistence type="predicted"/>
<accession>A0A401QWI3</accession>
<dbReference type="EMBL" id="BHXC01000006">
    <property type="protein sequence ID" value="GCB89749.1"/>
    <property type="molecule type" value="Genomic_DNA"/>
</dbReference>
<dbReference type="InterPro" id="IPR036259">
    <property type="entry name" value="MFS_trans_sf"/>
</dbReference>